<reference evidence="5" key="1">
    <citation type="submission" date="2022-05" db="EMBL/GenBank/DDBJ databases">
        <authorList>
            <person name="Park J.-S."/>
        </authorList>
    </citation>
    <scope>NUCLEOTIDE SEQUENCE</scope>
    <source>
        <strain evidence="5">2012CJ41-6</strain>
    </source>
</reference>
<dbReference type="InterPro" id="IPR038352">
    <property type="entry name" value="Imelysin_sf"/>
</dbReference>
<accession>A0ABT0Q5U6</accession>
<proteinExistence type="predicted"/>
<feature type="domain" description="Imelysin-like" evidence="4">
    <location>
        <begin position="30"/>
        <end position="304"/>
    </location>
</feature>
<organism evidence="5 6">
    <name type="scientific">Ruegeria spongiae</name>
    <dbReference type="NCBI Taxonomy" id="2942209"/>
    <lineage>
        <taxon>Bacteria</taxon>
        <taxon>Pseudomonadati</taxon>
        <taxon>Pseudomonadota</taxon>
        <taxon>Alphaproteobacteria</taxon>
        <taxon>Rhodobacterales</taxon>
        <taxon>Roseobacteraceae</taxon>
        <taxon>Ruegeria</taxon>
    </lineage>
</organism>
<dbReference type="InterPro" id="IPR034984">
    <property type="entry name" value="Imelysin-like_IPPA"/>
</dbReference>
<evidence type="ECO:0000256" key="1">
    <source>
        <dbReference type="ARBA" id="ARBA00004196"/>
    </source>
</evidence>
<dbReference type="Gene3D" id="1.20.1420.20">
    <property type="entry name" value="M75 peptidase, HXXE motif"/>
    <property type="match status" value="1"/>
</dbReference>
<sequence length="327" mass="35278">MRVFALCLMVLPGVTLAQTPVQRAVDVHILPGFQALAQQTGALKAASAVGCTDLEAPYHQTFDAWMGVSHLRFGPTEVEDRAFAMAFWPDTKGFTPKSLSALIADQDPVVRDPALFAEVSVAARGLFALEFLLYDDRFASGDTYRCGLIRAIAADMDRIADDILADWTLSYGSELTTPGGDSRYRTGDEAAQELFKALSTGLQFTSDTRLGRPLGTFDKPRPNRAEARRSARSLRNVLLSLASLRDLAALLSEGHPGTAAELDAAFDRSIALAERLEDPDFAGVTTPQGRFRVEALKNSIDEIRAITATRLGPQLGVAAGFNSLDGD</sequence>
<dbReference type="Pfam" id="PF09375">
    <property type="entry name" value="Peptidase_M75"/>
    <property type="match status" value="1"/>
</dbReference>
<dbReference type="InterPro" id="IPR018976">
    <property type="entry name" value="Imelysin-like"/>
</dbReference>
<keyword evidence="6" id="KW-1185">Reference proteome</keyword>
<protein>
    <submittedName>
        <fullName evidence="5">Imelysin family protein</fullName>
    </submittedName>
</protein>
<keyword evidence="2 3" id="KW-0732">Signal</keyword>
<evidence type="ECO:0000256" key="3">
    <source>
        <dbReference type="SAM" id="SignalP"/>
    </source>
</evidence>
<comment type="caution">
    <text evidence="5">The sequence shown here is derived from an EMBL/GenBank/DDBJ whole genome shotgun (WGS) entry which is preliminary data.</text>
</comment>
<evidence type="ECO:0000313" key="6">
    <source>
        <dbReference type="Proteomes" id="UP001203880"/>
    </source>
</evidence>
<evidence type="ECO:0000256" key="2">
    <source>
        <dbReference type="ARBA" id="ARBA00022729"/>
    </source>
</evidence>
<name>A0ABT0Q5U6_9RHOB</name>
<gene>
    <name evidence="5" type="ORF">M3P21_15500</name>
</gene>
<dbReference type="EMBL" id="JAMFMB010000020">
    <property type="protein sequence ID" value="MCL6284937.1"/>
    <property type="molecule type" value="Genomic_DNA"/>
</dbReference>
<feature type="signal peptide" evidence="3">
    <location>
        <begin position="1"/>
        <end position="17"/>
    </location>
</feature>
<evidence type="ECO:0000259" key="4">
    <source>
        <dbReference type="Pfam" id="PF09375"/>
    </source>
</evidence>
<evidence type="ECO:0000313" key="5">
    <source>
        <dbReference type="EMBL" id="MCL6284937.1"/>
    </source>
</evidence>
<dbReference type="CDD" id="cd14659">
    <property type="entry name" value="Imelysin-like_IPPA"/>
    <property type="match status" value="1"/>
</dbReference>
<feature type="chain" id="PRO_5046073903" evidence="3">
    <location>
        <begin position="18"/>
        <end position="327"/>
    </location>
</feature>
<comment type="subcellular location">
    <subcellularLocation>
        <location evidence="1">Cell envelope</location>
    </subcellularLocation>
</comment>
<dbReference type="Proteomes" id="UP001203880">
    <property type="component" value="Unassembled WGS sequence"/>
</dbReference>